<keyword evidence="3" id="KW-1185">Reference proteome</keyword>
<reference evidence="2 3" key="1">
    <citation type="submission" date="2023-01" db="EMBL/GenBank/DDBJ databases">
        <title>Novel species of the genus Asticcacaulis isolated from rivers.</title>
        <authorList>
            <person name="Lu H."/>
        </authorList>
    </citation>
    <scope>NUCLEOTIDE SEQUENCE [LARGE SCALE GENOMIC DNA]</scope>
    <source>
        <strain evidence="2 3">BYS171W</strain>
    </source>
</reference>
<dbReference type="PROSITE" id="PS51819">
    <property type="entry name" value="VOC"/>
    <property type="match status" value="1"/>
</dbReference>
<dbReference type="InterPro" id="IPR029068">
    <property type="entry name" value="Glyas_Bleomycin-R_OHBP_Dase"/>
</dbReference>
<sequence length="119" mass="12960">MAKILGLGGIFFKAADPEGVKAWYARVLGFDITDWGGAMFAHPATGHTTWAPFSADTTYFEPSTASFMINLIVDDIDGVLAHARDEGVEPTGRMDESYGRFAWIMDPAGIKVELYQPLG</sequence>
<dbReference type="EMBL" id="JAQQKX010000001">
    <property type="protein sequence ID" value="MDC7681808.1"/>
    <property type="molecule type" value="Genomic_DNA"/>
</dbReference>
<dbReference type="InterPro" id="IPR004360">
    <property type="entry name" value="Glyas_Fos-R_dOase_dom"/>
</dbReference>
<dbReference type="Proteomes" id="UP001214854">
    <property type="component" value="Unassembled WGS sequence"/>
</dbReference>
<dbReference type="CDD" id="cd06587">
    <property type="entry name" value="VOC"/>
    <property type="match status" value="1"/>
</dbReference>
<dbReference type="SUPFAM" id="SSF54593">
    <property type="entry name" value="Glyoxalase/Bleomycin resistance protein/Dihydroxybiphenyl dioxygenase"/>
    <property type="match status" value="1"/>
</dbReference>
<evidence type="ECO:0000259" key="1">
    <source>
        <dbReference type="PROSITE" id="PS51819"/>
    </source>
</evidence>
<protein>
    <submittedName>
        <fullName evidence="2">VOC family protein</fullName>
    </submittedName>
</protein>
<dbReference type="Gene3D" id="3.10.180.10">
    <property type="entry name" value="2,3-Dihydroxybiphenyl 1,2-Dioxygenase, domain 1"/>
    <property type="match status" value="1"/>
</dbReference>
<dbReference type="Pfam" id="PF00903">
    <property type="entry name" value="Glyoxalase"/>
    <property type="match status" value="1"/>
</dbReference>
<dbReference type="PANTHER" id="PTHR33993">
    <property type="entry name" value="GLYOXALASE-RELATED"/>
    <property type="match status" value="1"/>
</dbReference>
<evidence type="ECO:0000313" key="3">
    <source>
        <dbReference type="Proteomes" id="UP001214854"/>
    </source>
</evidence>
<comment type="caution">
    <text evidence="2">The sequence shown here is derived from an EMBL/GenBank/DDBJ whole genome shotgun (WGS) entry which is preliminary data.</text>
</comment>
<gene>
    <name evidence="2" type="ORF">PQU92_00865</name>
</gene>
<evidence type="ECO:0000313" key="2">
    <source>
        <dbReference type="EMBL" id="MDC7681808.1"/>
    </source>
</evidence>
<dbReference type="InterPro" id="IPR052164">
    <property type="entry name" value="Anthracycline_SecMetBiosynth"/>
</dbReference>
<dbReference type="InterPro" id="IPR037523">
    <property type="entry name" value="VOC_core"/>
</dbReference>
<organism evidence="2 3">
    <name type="scientific">Asticcacaulis aquaticus</name>
    <dbReference type="NCBI Taxonomy" id="2984212"/>
    <lineage>
        <taxon>Bacteria</taxon>
        <taxon>Pseudomonadati</taxon>
        <taxon>Pseudomonadota</taxon>
        <taxon>Alphaproteobacteria</taxon>
        <taxon>Caulobacterales</taxon>
        <taxon>Caulobacteraceae</taxon>
        <taxon>Asticcacaulis</taxon>
    </lineage>
</organism>
<name>A0ABT5HP23_9CAUL</name>
<dbReference type="PANTHER" id="PTHR33993:SF5">
    <property type="entry name" value="GLYOXALASE"/>
    <property type="match status" value="1"/>
</dbReference>
<feature type="domain" description="VOC" evidence="1">
    <location>
        <begin position="6"/>
        <end position="117"/>
    </location>
</feature>
<dbReference type="RefSeq" id="WP_272746328.1">
    <property type="nucleotide sequence ID" value="NZ_JAQQKX010000001.1"/>
</dbReference>
<accession>A0ABT5HP23</accession>
<proteinExistence type="predicted"/>